<protein>
    <submittedName>
        <fullName evidence="2">Uncharacterized protein</fullName>
    </submittedName>
</protein>
<accession>A0A6J4LKN7</accession>
<dbReference type="AlphaFoldDB" id="A0A6J4LKN7"/>
<evidence type="ECO:0000313" key="2">
    <source>
        <dbReference type="EMBL" id="CAA9334770.1"/>
    </source>
</evidence>
<evidence type="ECO:0000256" key="1">
    <source>
        <dbReference type="SAM" id="MobiDB-lite"/>
    </source>
</evidence>
<proteinExistence type="predicted"/>
<dbReference type="EMBL" id="CADCTX010000628">
    <property type="protein sequence ID" value="CAA9334770.1"/>
    <property type="molecule type" value="Genomic_DNA"/>
</dbReference>
<sequence length="36" mass="4125">PDGRRDVQGERPVGGQRAARDERHHGLLLHERRLAL</sequence>
<feature type="non-terminal residue" evidence="2">
    <location>
        <position position="36"/>
    </location>
</feature>
<feature type="region of interest" description="Disordered" evidence="1">
    <location>
        <begin position="1"/>
        <end position="36"/>
    </location>
</feature>
<gene>
    <name evidence="2" type="ORF">AVDCRST_MAG40-2105</name>
</gene>
<name>A0A6J4LKN7_9BACT</name>
<feature type="non-terminal residue" evidence="2">
    <location>
        <position position="1"/>
    </location>
</feature>
<organism evidence="2">
    <name type="scientific">uncultured Gemmatimonadaceae bacterium</name>
    <dbReference type="NCBI Taxonomy" id="246130"/>
    <lineage>
        <taxon>Bacteria</taxon>
        <taxon>Pseudomonadati</taxon>
        <taxon>Gemmatimonadota</taxon>
        <taxon>Gemmatimonadia</taxon>
        <taxon>Gemmatimonadales</taxon>
        <taxon>Gemmatimonadaceae</taxon>
        <taxon>environmental samples</taxon>
    </lineage>
</organism>
<feature type="compositionally biased region" description="Basic and acidic residues" evidence="1">
    <location>
        <begin position="18"/>
        <end position="36"/>
    </location>
</feature>
<reference evidence="2" key="1">
    <citation type="submission" date="2020-02" db="EMBL/GenBank/DDBJ databases">
        <authorList>
            <person name="Meier V. D."/>
        </authorList>
    </citation>
    <scope>NUCLEOTIDE SEQUENCE</scope>
    <source>
        <strain evidence="2">AVDCRST_MAG40</strain>
    </source>
</reference>